<dbReference type="AlphaFoldDB" id="A0AA36HDD7"/>
<reference evidence="2" key="1">
    <citation type="submission" date="2023-07" db="EMBL/GenBank/DDBJ databases">
        <authorList>
            <consortium name="CYATHOMIX"/>
        </authorList>
    </citation>
    <scope>NUCLEOTIDE SEQUENCE</scope>
    <source>
        <strain evidence="2">N/A</strain>
    </source>
</reference>
<feature type="compositionally biased region" description="Polar residues" evidence="1">
    <location>
        <begin position="80"/>
        <end position="97"/>
    </location>
</feature>
<feature type="region of interest" description="Disordered" evidence="1">
    <location>
        <begin position="44"/>
        <end position="97"/>
    </location>
</feature>
<evidence type="ECO:0000313" key="2">
    <source>
        <dbReference type="EMBL" id="CAJ0608190.1"/>
    </source>
</evidence>
<sequence length="97" mass="10579">MLTYEELHRKSEQQMAELQALQNKGMQVAVPIAFMRKMKKELQTTEGFDSEVHGASPAQPLLSDVVTGESAAYPRKPSSLPVNSGSNRAAVSSKNFA</sequence>
<evidence type="ECO:0000313" key="3">
    <source>
        <dbReference type="Proteomes" id="UP001176961"/>
    </source>
</evidence>
<comment type="caution">
    <text evidence="2">The sequence shown here is derived from an EMBL/GenBank/DDBJ whole genome shotgun (WGS) entry which is preliminary data.</text>
</comment>
<protein>
    <submittedName>
        <fullName evidence="2">Uncharacterized protein</fullName>
    </submittedName>
</protein>
<gene>
    <name evidence="2" type="ORF">CYNAS_LOCUS20173</name>
</gene>
<proteinExistence type="predicted"/>
<dbReference type="EMBL" id="CATQJL010000316">
    <property type="protein sequence ID" value="CAJ0608190.1"/>
    <property type="molecule type" value="Genomic_DNA"/>
</dbReference>
<evidence type="ECO:0000256" key="1">
    <source>
        <dbReference type="SAM" id="MobiDB-lite"/>
    </source>
</evidence>
<keyword evidence="3" id="KW-1185">Reference proteome</keyword>
<organism evidence="2 3">
    <name type="scientific">Cylicocyclus nassatus</name>
    <name type="common">Nematode worm</name>
    <dbReference type="NCBI Taxonomy" id="53992"/>
    <lineage>
        <taxon>Eukaryota</taxon>
        <taxon>Metazoa</taxon>
        <taxon>Ecdysozoa</taxon>
        <taxon>Nematoda</taxon>
        <taxon>Chromadorea</taxon>
        <taxon>Rhabditida</taxon>
        <taxon>Rhabditina</taxon>
        <taxon>Rhabditomorpha</taxon>
        <taxon>Strongyloidea</taxon>
        <taxon>Strongylidae</taxon>
        <taxon>Cylicocyclus</taxon>
    </lineage>
</organism>
<accession>A0AA36HDD7</accession>
<dbReference type="Proteomes" id="UP001176961">
    <property type="component" value="Unassembled WGS sequence"/>
</dbReference>
<name>A0AA36HDD7_CYLNA</name>